<feature type="non-terminal residue" evidence="1">
    <location>
        <position position="95"/>
    </location>
</feature>
<gene>
    <name evidence="1" type="ORF">CR513_05489</name>
</gene>
<comment type="caution">
    <text evidence="1">The sequence shown here is derived from an EMBL/GenBank/DDBJ whole genome shotgun (WGS) entry which is preliminary data.</text>
</comment>
<proteinExistence type="predicted"/>
<reference evidence="1" key="1">
    <citation type="submission" date="2018-05" db="EMBL/GenBank/DDBJ databases">
        <title>Draft genome of Mucuna pruriens seed.</title>
        <authorList>
            <person name="Nnadi N.E."/>
            <person name="Vos R."/>
            <person name="Hasami M.H."/>
            <person name="Devisetty U.K."/>
            <person name="Aguiy J.C."/>
        </authorList>
    </citation>
    <scope>NUCLEOTIDE SEQUENCE [LARGE SCALE GENOMIC DNA]</scope>
    <source>
        <strain evidence="1">JCA_2017</strain>
    </source>
</reference>
<dbReference type="AlphaFoldDB" id="A0A371I4S7"/>
<sequence length="95" mass="10639">MRNAMLKTRISGSSLMNQSSSSSLKYRPMCFLNLLVSTYPVVILAGGSPISVTRIDRPFLFLTFLIRAVKSHTLMEAMQVWAIHGDRAQDLFICS</sequence>
<evidence type="ECO:0000313" key="2">
    <source>
        <dbReference type="Proteomes" id="UP000257109"/>
    </source>
</evidence>
<keyword evidence="2" id="KW-1185">Reference proteome</keyword>
<dbReference type="EMBL" id="QJKJ01000924">
    <property type="protein sequence ID" value="RDY10052.1"/>
    <property type="molecule type" value="Genomic_DNA"/>
</dbReference>
<protein>
    <submittedName>
        <fullName evidence="1">Uncharacterized protein</fullName>
    </submittedName>
</protein>
<evidence type="ECO:0000313" key="1">
    <source>
        <dbReference type="EMBL" id="RDY10052.1"/>
    </source>
</evidence>
<dbReference type="Proteomes" id="UP000257109">
    <property type="component" value="Unassembled WGS sequence"/>
</dbReference>
<accession>A0A371I4S7</accession>
<name>A0A371I4S7_MUCPR</name>
<organism evidence="1 2">
    <name type="scientific">Mucuna pruriens</name>
    <name type="common">Velvet bean</name>
    <name type="synonym">Dolichos pruriens</name>
    <dbReference type="NCBI Taxonomy" id="157652"/>
    <lineage>
        <taxon>Eukaryota</taxon>
        <taxon>Viridiplantae</taxon>
        <taxon>Streptophyta</taxon>
        <taxon>Embryophyta</taxon>
        <taxon>Tracheophyta</taxon>
        <taxon>Spermatophyta</taxon>
        <taxon>Magnoliopsida</taxon>
        <taxon>eudicotyledons</taxon>
        <taxon>Gunneridae</taxon>
        <taxon>Pentapetalae</taxon>
        <taxon>rosids</taxon>
        <taxon>fabids</taxon>
        <taxon>Fabales</taxon>
        <taxon>Fabaceae</taxon>
        <taxon>Papilionoideae</taxon>
        <taxon>50 kb inversion clade</taxon>
        <taxon>NPAAA clade</taxon>
        <taxon>indigoferoid/millettioid clade</taxon>
        <taxon>Phaseoleae</taxon>
        <taxon>Mucuna</taxon>
    </lineage>
</organism>